<dbReference type="EMBL" id="KN837555">
    <property type="protein sequence ID" value="KIJ23966.1"/>
    <property type="molecule type" value="Genomic_DNA"/>
</dbReference>
<sequence>MLTAGTTDIRSDELAQAYAALAGLVLLVYDTLLTFDTEIEIIWKRRPRFGSTTDIGERWKGHKVCIFKDLCLFHFLTAQHPSCGPLNIIFQALIVPTGFSLYALLLTRAYAISRRNIWVIITLGPFVIATLVLTLRYFLGHVNLARRKIIRAFLIFVGQIANSIVLMSFDAGLLFITIYYTWTLHKARKNLNQTQQHVNLASELIRHGLVRYLLIFAWSLETPIVVKFLRPSLTGIETPIRGSSCIIMGCRFYLELMAGLSHYVVDGRSDAPVTDSIPTLTAMIFAGGEETTMVVPDSNDEIAENYSFNSHATRDNASGRSSLKIGRPCMICEPIIDSMTGEGNSSES</sequence>
<keyword evidence="1" id="KW-0472">Membrane</keyword>
<feature type="domain" description="DUF6533" evidence="2">
    <location>
        <begin position="18"/>
        <end position="47"/>
    </location>
</feature>
<feature type="transmembrane region" description="Helical" evidence="1">
    <location>
        <begin position="88"/>
        <end position="111"/>
    </location>
</feature>
<evidence type="ECO:0000259" key="2">
    <source>
        <dbReference type="Pfam" id="PF20151"/>
    </source>
</evidence>
<proteinExistence type="predicted"/>
<protein>
    <recommendedName>
        <fullName evidence="2">DUF6533 domain-containing protein</fullName>
    </recommendedName>
</protein>
<gene>
    <name evidence="3" type="ORF">M422DRAFT_275364</name>
</gene>
<feature type="transmembrane region" description="Helical" evidence="1">
    <location>
        <begin position="117"/>
        <end position="139"/>
    </location>
</feature>
<feature type="transmembrane region" description="Helical" evidence="1">
    <location>
        <begin position="160"/>
        <end position="182"/>
    </location>
</feature>
<dbReference type="AlphaFoldDB" id="A0A0C9UEU8"/>
<organism evidence="3 4">
    <name type="scientific">Sphaerobolus stellatus (strain SS14)</name>
    <dbReference type="NCBI Taxonomy" id="990650"/>
    <lineage>
        <taxon>Eukaryota</taxon>
        <taxon>Fungi</taxon>
        <taxon>Dikarya</taxon>
        <taxon>Basidiomycota</taxon>
        <taxon>Agaricomycotina</taxon>
        <taxon>Agaricomycetes</taxon>
        <taxon>Phallomycetidae</taxon>
        <taxon>Geastrales</taxon>
        <taxon>Sphaerobolaceae</taxon>
        <taxon>Sphaerobolus</taxon>
    </lineage>
</organism>
<keyword evidence="1" id="KW-0812">Transmembrane</keyword>
<keyword evidence="1" id="KW-1133">Transmembrane helix</keyword>
<reference evidence="3 4" key="1">
    <citation type="submission" date="2014-06" db="EMBL/GenBank/DDBJ databases">
        <title>Evolutionary Origins and Diversification of the Mycorrhizal Mutualists.</title>
        <authorList>
            <consortium name="DOE Joint Genome Institute"/>
            <consortium name="Mycorrhizal Genomics Consortium"/>
            <person name="Kohler A."/>
            <person name="Kuo A."/>
            <person name="Nagy L.G."/>
            <person name="Floudas D."/>
            <person name="Copeland A."/>
            <person name="Barry K.W."/>
            <person name="Cichocki N."/>
            <person name="Veneault-Fourrey C."/>
            <person name="LaButti K."/>
            <person name="Lindquist E.A."/>
            <person name="Lipzen A."/>
            <person name="Lundell T."/>
            <person name="Morin E."/>
            <person name="Murat C."/>
            <person name="Riley R."/>
            <person name="Ohm R."/>
            <person name="Sun H."/>
            <person name="Tunlid A."/>
            <person name="Henrissat B."/>
            <person name="Grigoriev I.V."/>
            <person name="Hibbett D.S."/>
            <person name="Martin F."/>
        </authorList>
    </citation>
    <scope>NUCLEOTIDE SEQUENCE [LARGE SCALE GENOMIC DNA]</scope>
    <source>
        <strain evidence="3 4">SS14</strain>
    </source>
</reference>
<accession>A0A0C9UEU8</accession>
<name>A0A0C9UEU8_SPHS4</name>
<dbReference type="InterPro" id="IPR045340">
    <property type="entry name" value="DUF6533"/>
</dbReference>
<dbReference type="Proteomes" id="UP000054279">
    <property type="component" value="Unassembled WGS sequence"/>
</dbReference>
<evidence type="ECO:0000313" key="3">
    <source>
        <dbReference type="EMBL" id="KIJ23966.1"/>
    </source>
</evidence>
<keyword evidence="4" id="KW-1185">Reference proteome</keyword>
<evidence type="ECO:0000256" key="1">
    <source>
        <dbReference type="SAM" id="Phobius"/>
    </source>
</evidence>
<evidence type="ECO:0000313" key="4">
    <source>
        <dbReference type="Proteomes" id="UP000054279"/>
    </source>
</evidence>
<dbReference type="Pfam" id="PF20151">
    <property type="entry name" value="DUF6533"/>
    <property type="match status" value="1"/>
</dbReference>
<dbReference type="HOGENOM" id="CLU_790291_0_0_1"/>